<evidence type="ECO:0000313" key="2">
    <source>
        <dbReference type="EMBL" id="GAI32391.1"/>
    </source>
</evidence>
<keyword evidence="1" id="KW-1133">Transmembrane helix</keyword>
<protein>
    <submittedName>
        <fullName evidence="2">Uncharacterized protein</fullName>
    </submittedName>
</protein>
<gene>
    <name evidence="2" type="ORF">S06H3_27162</name>
</gene>
<organism evidence="2">
    <name type="scientific">marine sediment metagenome</name>
    <dbReference type="NCBI Taxonomy" id="412755"/>
    <lineage>
        <taxon>unclassified sequences</taxon>
        <taxon>metagenomes</taxon>
        <taxon>ecological metagenomes</taxon>
    </lineage>
</organism>
<sequence>MVFKNFRLNAGLRILLLIVTIFLLLFTLMNNHILTTVLLGVFTAYQIFSLYQFVDRTNRHLASFLESIRFSEFTRSFNVEGMGSSFDQLNKAFNDVIQDFQAVRSEKEEHFHYLQNVVQNTDVS</sequence>
<feature type="non-terminal residue" evidence="2">
    <location>
        <position position="124"/>
    </location>
</feature>
<keyword evidence="1" id="KW-0812">Transmembrane</keyword>
<comment type="caution">
    <text evidence="2">The sequence shown here is derived from an EMBL/GenBank/DDBJ whole genome shotgun (WGS) entry which is preliminary data.</text>
</comment>
<accession>X1NQA6</accession>
<evidence type="ECO:0000256" key="1">
    <source>
        <dbReference type="SAM" id="Phobius"/>
    </source>
</evidence>
<name>X1NQA6_9ZZZZ</name>
<dbReference type="EMBL" id="BARV01015741">
    <property type="protein sequence ID" value="GAI32391.1"/>
    <property type="molecule type" value="Genomic_DNA"/>
</dbReference>
<keyword evidence="1" id="KW-0472">Membrane</keyword>
<dbReference type="AlphaFoldDB" id="X1NQA6"/>
<feature type="transmembrane region" description="Helical" evidence="1">
    <location>
        <begin position="12"/>
        <end position="29"/>
    </location>
</feature>
<proteinExistence type="predicted"/>
<reference evidence="2" key="1">
    <citation type="journal article" date="2014" name="Front. Microbiol.">
        <title>High frequency of phylogenetically diverse reductive dehalogenase-homologous genes in deep subseafloor sedimentary metagenomes.</title>
        <authorList>
            <person name="Kawai M."/>
            <person name="Futagami T."/>
            <person name="Toyoda A."/>
            <person name="Takaki Y."/>
            <person name="Nishi S."/>
            <person name="Hori S."/>
            <person name="Arai W."/>
            <person name="Tsubouchi T."/>
            <person name="Morono Y."/>
            <person name="Uchiyama I."/>
            <person name="Ito T."/>
            <person name="Fujiyama A."/>
            <person name="Inagaki F."/>
            <person name="Takami H."/>
        </authorList>
    </citation>
    <scope>NUCLEOTIDE SEQUENCE</scope>
    <source>
        <strain evidence="2">Expedition CK06-06</strain>
    </source>
</reference>
<feature type="transmembrane region" description="Helical" evidence="1">
    <location>
        <begin position="35"/>
        <end position="54"/>
    </location>
</feature>